<name>A0ACB9RG49_9MYRT</name>
<dbReference type="Proteomes" id="UP001057402">
    <property type="component" value="Chromosome 4"/>
</dbReference>
<gene>
    <name evidence="1" type="ORF">MLD38_015505</name>
</gene>
<organism evidence="1 2">
    <name type="scientific">Melastoma candidum</name>
    <dbReference type="NCBI Taxonomy" id="119954"/>
    <lineage>
        <taxon>Eukaryota</taxon>
        <taxon>Viridiplantae</taxon>
        <taxon>Streptophyta</taxon>
        <taxon>Embryophyta</taxon>
        <taxon>Tracheophyta</taxon>
        <taxon>Spermatophyta</taxon>
        <taxon>Magnoliopsida</taxon>
        <taxon>eudicotyledons</taxon>
        <taxon>Gunneridae</taxon>
        <taxon>Pentapetalae</taxon>
        <taxon>rosids</taxon>
        <taxon>malvids</taxon>
        <taxon>Myrtales</taxon>
        <taxon>Melastomataceae</taxon>
        <taxon>Melastomatoideae</taxon>
        <taxon>Melastomateae</taxon>
        <taxon>Melastoma</taxon>
    </lineage>
</organism>
<accession>A0ACB9RG49</accession>
<comment type="caution">
    <text evidence="1">The sequence shown here is derived from an EMBL/GenBank/DDBJ whole genome shotgun (WGS) entry which is preliminary data.</text>
</comment>
<reference evidence="2" key="1">
    <citation type="journal article" date="2023" name="Front. Plant Sci.">
        <title>Chromosomal-level genome assembly of Melastoma candidum provides insights into trichome evolution.</title>
        <authorList>
            <person name="Zhong Y."/>
            <person name="Wu W."/>
            <person name="Sun C."/>
            <person name="Zou P."/>
            <person name="Liu Y."/>
            <person name="Dai S."/>
            <person name="Zhou R."/>
        </authorList>
    </citation>
    <scope>NUCLEOTIDE SEQUENCE [LARGE SCALE GENOMIC DNA]</scope>
</reference>
<sequence length="73" mass="8139">MICYGIYLFVEYEKSSGKTVSVLYADAGVDLFELGRPMLLVVRVPLSSSSLDDLSKACFFHWDIGVVLFIISL</sequence>
<protein>
    <submittedName>
        <fullName evidence="1">Uncharacterized protein</fullName>
    </submittedName>
</protein>
<dbReference type="EMBL" id="CM042883">
    <property type="protein sequence ID" value="KAI4377955.1"/>
    <property type="molecule type" value="Genomic_DNA"/>
</dbReference>
<proteinExistence type="predicted"/>
<evidence type="ECO:0000313" key="2">
    <source>
        <dbReference type="Proteomes" id="UP001057402"/>
    </source>
</evidence>
<keyword evidence="2" id="KW-1185">Reference proteome</keyword>
<evidence type="ECO:0000313" key="1">
    <source>
        <dbReference type="EMBL" id="KAI4377955.1"/>
    </source>
</evidence>